<comment type="caution">
    <text evidence="8">The sequence shown here is derived from an EMBL/GenBank/DDBJ whole genome shotgun (WGS) entry which is preliminary data.</text>
</comment>
<organism evidence="8 9">
    <name type="scientific">Trichoderma guizhouense</name>
    <dbReference type="NCBI Taxonomy" id="1491466"/>
    <lineage>
        <taxon>Eukaryota</taxon>
        <taxon>Fungi</taxon>
        <taxon>Dikarya</taxon>
        <taxon>Ascomycota</taxon>
        <taxon>Pezizomycotina</taxon>
        <taxon>Sordariomycetes</taxon>
        <taxon>Hypocreomycetidae</taxon>
        <taxon>Hypocreales</taxon>
        <taxon>Hypocreaceae</taxon>
        <taxon>Trichoderma</taxon>
    </lineage>
</organism>
<dbReference type="PIRSF" id="PIRSF006060">
    <property type="entry name" value="AA_transporter"/>
    <property type="match status" value="1"/>
</dbReference>
<feature type="transmembrane region" description="Helical" evidence="7">
    <location>
        <begin position="173"/>
        <end position="192"/>
    </location>
</feature>
<dbReference type="Pfam" id="PF13520">
    <property type="entry name" value="AA_permease_2"/>
    <property type="match status" value="1"/>
</dbReference>
<dbReference type="EMBL" id="LVVK01000017">
    <property type="protein sequence ID" value="OPB40761.1"/>
    <property type="molecule type" value="Genomic_DNA"/>
</dbReference>
<keyword evidence="4 7" id="KW-1133">Transmembrane helix</keyword>
<dbReference type="GO" id="GO:0006865">
    <property type="term" value="P:amino acid transport"/>
    <property type="evidence" value="ECO:0007669"/>
    <property type="project" value="InterPro"/>
</dbReference>
<dbReference type="AlphaFoldDB" id="A0A1T3CID4"/>
<accession>A0A1T3CID4</accession>
<dbReference type="GO" id="GO:0016020">
    <property type="term" value="C:membrane"/>
    <property type="evidence" value="ECO:0007669"/>
    <property type="project" value="UniProtKB-SubCell"/>
</dbReference>
<feature type="region of interest" description="Disordered" evidence="6">
    <location>
        <begin position="1"/>
        <end position="23"/>
    </location>
</feature>
<dbReference type="Proteomes" id="UP000191004">
    <property type="component" value="Unassembled WGS sequence"/>
</dbReference>
<evidence type="ECO:0000256" key="6">
    <source>
        <dbReference type="SAM" id="MobiDB-lite"/>
    </source>
</evidence>
<keyword evidence="9" id="KW-1185">Reference proteome</keyword>
<feature type="transmembrane region" description="Helical" evidence="7">
    <location>
        <begin position="199"/>
        <end position="218"/>
    </location>
</feature>
<feature type="transmembrane region" description="Helical" evidence="7">
    <location>
        <begin position="85"/>
        <end position="115"/>
    </location>
</feature>
<feature type="transmembrane region" description="Helical" evidence="7">
    <location>
        <begin position="490"/>
        <end position="512"/>
    </location>
</feature>
<dbReference type="PANTHER" id="PTHR45649:SF13">
    <property type="entry name" value="THIAMINE TRANSPORTER THI9"/>
    <property type="match status" value="1"/>
</dbReference>
<gene>
    <name evidence="8" type="ORF">A0O28_0008420</name>
</gene>
<dbReference type="GO" id="GO:0022857">
    <property type="term" value="F:transmembrane transporter activity"/>
    <property type="evidence" value="ECO:0007669"/>
    <property type="project" value="InterPro"/>
</dbReference>
<dbReference type="InterPro" id="IPR004840">
    <property type="entry name" value="Amino_acid_permease_CS"/>
</dbReference>
<evidence type="ECO:0000256" key="3">
    <source>
        <dbReference type="ARBA" id="ARBA00022692"/>
    </source>
</evidence>
<keyword evidence="2" id="KW-0813">Transport</keyword>
<feature type="transmembrane region" description="Helical" evidence="7">
    <location>
        <begin position="290"/>
        <end position="310"/>
    </location>
</feature>
<evidence type="ECO:0000256" key="1">
    <source>
        <dbReference type="ARBA" id="ARBA00004141"/>
    </source>
</evidence>
<sequence length="539" mass="59294">MASEKRDSMTISQSHDSPSDIAPKALSNDEYQLAQLGYKQEFFRTLGLFENWAATFTTMNFISGIPMMFAFVMSTGGPEAAFANWTMVGGFSFIVSLAMAEIASALPVAGGIYYWSFYLGGKKWGPFLSWMTAWWNWAGWITVPCGVQQGATNFLISALEIQYPNAEVLTKGWFSWILTSVGILIAMLPNIISPRVLQLYFRFAILIFFSLFFAYWIWFPTKASGNFQPSSGVFQHFFNNINEGDKKQASDGYCWVISTLFGAWIFFGYDASAHLAEETKEASAVVAKGMWMATLSGWLLSIPTLILILFCIQDFDGIIAATYANNWAEYLMQLIGPAGSTAILVLLWIDSTCATASAFMSAQRVTYAISRDNVLPFSRYFRKLTSTHRMPLHAAFLVAAISIAISTAVIGSSVAFSAITAMSTIATNVSYLFPIIARQTVGAAVFVPAKWNLGRASAVIATISSVWICYLFVVLLLPQVYPVTGTTLNYAPVMIGAITLISLVGWVFPFGLGGKYWFKGPQTTITDVDVLEATIPEMS</sequence>
<evidence type="ECO:0000313" key="8">
    <source>
        <dbReference type="EMBL" id="OPB40761.1"/>
    </source>
</evidence>
<feature type="transmembrane region" description="Helical" evidence="7">
    <location>
        <begin position="330"/>
        <end position="349"/>
    </location>
</feature>
<proteinExistence type="predicted"/>
<keyword evidence="3 7" id="KW-0812">Transmembrane</keyword>
<feature type="transmembrane region" description="Helical" evidence="7">
    <location>
        <begin position="52"/>
        <end position="73"/>
    </location>
</feature>
<evidence type="ECO:0000256" key="2">
    <source>
        <dbReference type="ARBA" id="ARBA00022448"/>
    </source>
</evidence>
<keyword evidence="5 7" id="KW-0472">Membrane</keyword>
<evidence type="ECO:0000256" key="5">
    <source>
        <dbReference type="ARBA" id="ARBA00023136"/>
    </source>
</evidence>
<dbReference type="Gene3D" id="1.20.1740.10">
    <property type="entry name" value="Amino acid/polyamine transporter I"/>
    <property type="match status" value="1"/>
</dbReference>
<evidence type="ECO:0000256" key="7">
    <source>
        <dbReference type="SAM" id="Phobius"/>
    </source>
</evidence>
<dbReference type="PANTHER" id="PTHR45649">
    <property type="entry name" value="AMINO-ACID PERMEASE BAT1"/>
    <property type="match status" value="1"/>
</dbReference>
<reference evidence="8 9" key="1">
    <citation type="submission" date="2016-04" db="EMBL/GenBank/DDBJ databases">
        <title>Multiple horizontal gene transfer events from other fungi enriched the ability of the initially mycotrophic fungus Trichoderma (Ascomycota) to feed on dead plant biomass.</title>
        <authorList>
            <person name="Atanasova L."/>
            <person name="Chenthamara K."/>
            <person name="Zhang J."/>
            <person name="Grujic M."/>
            <person name="Henrissat B."/>
            <person name="Kuo A."/>
            <person name="Aertz A."/>
            <person name="Salamov A."/>
            <person name="Lipzen A."/>
            <person name="Labutti K."/>
            <person name="Barry K."/>
            <person name="Miao Y."/>
            <person name="Rahimi M.J."/>
            <person name="Shen Q."/>
            <person name="Grigoriev I.V."/>
            <person name="Kubicek C.P."/>
            <person name="Druzhinina I.S."/>
        </authorList>
    </citation>
    <scope>NUCLEOTIDE SEQUENCE [LARGE SCALE GENOMIC DNA]</scope>
    <source>
        <strain evidence="8 9">NJAU 4742</strain>
    </source>
</reference>
<dbReference type="InterPro" id="IPR002293">
    <property type="entry name" value="AA/rel_permease1"/>
</dbReference>
<comment type="subcellular location">
    <subcellularLocation>
        <location evidence="1">Membrane</location>
        <topology evidence="1">Multi-pass membrane protein</topology>
    </subcellularLocation>
</comment>
<feature type="transmembrane region" description="Helical" evidence="7">
    <location>
        <begin position="392"/>
        <end position="419"/>
    </location>
</feature>
<dbReference type="PROSITE" id="PS00218">
    <property type="entry name" value="AMINO_ACID_PERMEASE_1"/>
    <property type="match status" value="1"/>
</dbReference>
<evidence type="ECO:0000313" key="9">
    <source>
        <dbReference type="Proteomes" id="UP000191004"/>
    </source>
</evidence>
<feature type="transmembrane region" description="Helical" evidence="7">
    <location>
        <begin position="252"/>
        <end position="269"/>
    </location>
</feature>
<evidence type="ECO:0000256" key="4">
    <source>
        <dbReference type="ARBA" id="ARBA00022989"/>
    </source>
</evidence>
<protein>
    <submittedName>
        <fullName evidence="8">Amino acid or gaba permease</fullName>
    </submittedName>
</protein>
<name>A0A1T3CID4_9HYPO</name>
<feature type="transmembrane region" description="Helical" evidence="7">
    <location>
        <begin position="456"/>
        <end position="478"/>
    </location>
</feature>
<dbReference type="OrthoDB" id="10054429at2759"/>